<dbReference type="InterPro" id="IPR008984">
    <property type="entry name" value="SMAD_FHA_dom_sf"/>
</dbReference>
<dbReference type="SUPFAM" id="SSF49879">
    <property type="entry name" value="SMAD/FHA domain"/>
    <property type="match status" value="1"/>
</dbReference>
<gene>
    <name evidence="1" type="ORF">IV500_16825</name>
</gene>
<name>A0A931CW76_9MICC</name>
<proteinExistence type="predicted"/>
<keyword evidence="2" id="KW-1185">Reference proteome</keyword>
<sequence>MTIAPLLHSPSLRTATMRFDIDLEFSAELPAEEGKESAPIRGSIKASGGEIHVHADNAGLFRLDSRRNLTAIRDLAGALAKRGIIVTVSVPEGTIVSLGAVEVSRIQRLLTNSPHIKPGKSNTWATVIKAQASTRFQKSRFPPSTPLPISPTFQREYRMKPTTTHYSRGGGRPRLIFVRDSETWDGRPPKEFNLTEDTTVIGSGPEATFRLPGLAAAHGSIVHTDDDEYVFHPDESVAERPNPGILRTGARLLLGPWRMVFFREEYADHGRPFGGRTAGEFAPLQRPQFDPRTGQLEYDAVVGMGDPRKPK</sequence>
<organism evidence="1 2">
    <name type="scientific">Arthrobacter terrae</name>
    <dbReference type="NCBI Taxonomy" id="2935737"/>
    <lineage>
        <taxon>Bacteria</taxon>
        <taxon>Bacillati</taxon>
        <taxon>Actinomycetota</taxon>
        <taxon>Actinomycetes</taxon>
        <taxon>Micrococcales</taxon>
        <taxon>Micrococcaceae</taxon>
        <taxon>Arthrobacter</taxon>
    </lineage>
</organism>
<dbReference type="AlphaFoldDB" id="A0A931CW76"/>
<reference evidence="1 2" key="1">
    <citation type="submission" date="2020-11" db="EMBL/GenBank/DDBJ databases">
        <title>Arthrobacter antarcticus sp. nov., isolated from Antarctic Soil.</title>
        <authorList>
            <person name="Li J."/>
        </authorList>
    </citation>
    <scope>NUCLEOTIDE SEQUENCE [LARGE SCALE GENOMIC DNA]</scope>
    <source>
        <strain evidence="1 2">Z1-20</strain>
    </source>
</reference>
<dbReference type="EMBL" id="JADNYM010000024">
    <property type="protein sequence ID" value="MBG0741038.1"/>
    <property type="molecule type" value="Genomic_DNA"/>
</dbReference>
<comment type="caution">
    <text evidence="1">The sequence shown here is derived from an EMBL/GenBank/DDBJ whole genome shotgun (WGS) entry which is preliminary data.</text>
</comment>
<dbReference type="Proteomes" id="UP000655366">
    <property type="component" value="Unassembled WGS sequence"/>
</dbReference>
<evidence type="ECO:0000313" key="1">
    <source>
        <dbReference type="EMBL" id="MBG0741038.1"/>
    </source>
</evidence>
<protein>
    <submittedName>
        <fullName evidence="1">FHA domain-containing protein</fullName>
    </submittedName>
</protein>
<accession>A0A931CW76</accession>
<evidence type="ECO:0000313" key="2">
    <source>
        <dbReference type="Proteomes" id="UP000655366"/>
    </source>
</evidence>